<feature type="compositionally biased region" description="Gly residues" evidence="1">
    <location>
        <begin position="148"/>
        <end position="163"/>
    </location>
</feature>
<evidence type="ECO:0000256" key="1">
    <source>
        <dbReference type="SAM" id="MobiDB-lite"/>
    </source>
</evidence>
<keyword evidence="3" id="KW-1185">Reference proteome</keyword>
<accession>A0AAD6Y7D2</accession>
<proteinExistence type="predicted"/>
<gene>
    <name evidence="2" type="ORF">GGX14DRAFT_678120</name>
</gene>
<feature type="region of interest" description="Disordered" evidence="1">
    <location>
        <begin position="144"/>
        <end position="164"/>
    </location>
</feature>
<sequence length="314" mass="32731">MIAVVVTDLTAASSSIHSTVPHGETTLCNAVMTRTHTIAAEFPLYGTVTVVGRCARVEWPTMTVDCATSRLGTLVQGGVQSMFGSRERAWAAAAVAPFQGGDARALQSSGADALHHSEVAARRRGTWAAAMLVSCSTAAIGSGAHASQGGGGSGQQREGGGCPGASQVRYSAAAVVGGEGEPTHAGGPECHDGRVVGRQETARTHSLELGQRGLRDGLGRRKRACAQVCRGEADAMWSKLCRDEGKRMQQRCTGCMVRVSSLRYSAVAANRKIWPAALSGQQTAQARRTRESAVESGGWCHGTTEMGNVPGVER</sequence>
<protein>
    <submittedName>
        <fullName evidence="2">Uncharacterized protein</fullName>
    </submittedName>
</protein>
<reference evidence="2" key="1">
    <citation type="submission" date="2023-03" db="EMBL/GenBank/DDBJ databases">
        <title>Massive genome expansion in bonnet fungi (Mycena s.s.) driven by repeated elements and novel gene families across ecological guilds.</title>
        <authorList>
            <consortium name="Lawrence Berkeley National Laboratory"/>
            <person name="Harder C.B."/>
            <person name="Miyauchi S."/>
            <person name="Viragh M."/>
            <person name="Kuo A."/>
            <person name="Thoen E."/>
            <person name="Andreopoulos B."/>
            <person name="Lu D."/>
            <person name="Skrede I."/>
            <person name="Drula E."/>
            <person name="Henrissat B."/>
            <person name="Morin E."/>
            <person name="Kohler A."/>
            <person name="Barry K."/>
            <person name="LaButti K."/>
            <person name="Morin E."/>
            <person name="Salamov A."/>
            <person name="Lipzen A."/>
            <person name="Mereny Z."/>
            <person name="Hegedus B."/>
            <person name="Baldrian P."/>
            <person name="Stursova M."/>
            <person name="Weitz H."/>
            <person name="Taylor A."/>
            <person name="Grigoriev I.V."/>
            <person name="Nagy L.G."/>
            <person name="Martin F."/>
            <person name="Kauserud H."/>
        </authorList>
    </citation>
    <scope>NUCLEOTIDE SEQUENCE</scope>
    <source>
        <strain evidence="2">9144</strain>
    </source>
</reference>
<dbReference type="AlphaFoldDB" id="A0AAD6Y7D2"/>
<dbReference type="Proteomes" id="UP001219525">
    <property type="component" value="Unassembled WGS sequence"/>
</dbReference>
<dbReference type="EMBL" id="JARJCW010000096">
    <property type="protein sequence ID" value="KAJ7194655.1"/>
    <property type="molecule type" value="Genomic_DNA"/>
</dbReference>
<comment type="caution">
    <text evidence="2">The sequence shown here is derived from an EMBL/GenBank/DDBJ whole genome shotgun (WGS) entry which is preliminary data.</text>
</comment>
<organism evidence="2 3">
    <name type="scientific">Mycena pura</name>
    <dbReference type="NCBI Taxonomy" id="153505"/>
    <lineage>
        <taxon>Eukaryota</taxon>
        <taxon>Fungi</taxon>
        <taxon>Dikarya</taxon>
        <taxon>Basidiomycota</taxon>
        <taxon>Agaricomycotina</taxon>
        <taxon>Agaricomycetes</taxon>
        <taxon>Agaricomycetidae</taxon>
        <taxon>Agaricales</taxon>
        <taxon>Marasmiineae</taxon>
        <taxon>Mycenaceae</taxon>
        <taxon>Mycena</taxon>
    </lineage>
</organism>
<name>A0AAD6Y7D2_9AGAR</name>
<evidence type="ECO:0000313" key="2">
    <source>
        <dbReference type="EMBL" id="KAJ7194655.1"/>
    </source>
</evidence>
<evidence type="ECO:0000313" key="3">
    <source>
        <dbReference type="Proteomes" id="UP001219525"/>
    </source>
</evidence>